<proteinExistence type="predicted"/>
<name>A0A9P4S390_9PEZI</name>
<feature type="region of interest" description="Disordered" evidence="1">
    <location>
        <begin position="78"/>
        <end position="102"/>
    </location>
</feature>
<evidence type="ECO:0000313" key="3">
    <source>
        <dbReference type="Proteomes" id="UP000799429"/>
    </source>
</evidence>
<protein>
    <submittedName>
        <fullName evidence="2">Uncharacterized protein</fullName>
    </submittedName>
</protein>
<evidence type="ECO:0000256" key="1">
    <source>
        <dbReference type="SAM" id="MobiDB-lite"/>
    </source>
</evidence>
<comment type="caution">
    <text evidence="2">The sequence shown here is derived from an EMBL/GenBank/DDBJ whole genome shotgun (WGS) entry which is preliminary data.</text>
</comment>
<feature type="compositionally biased region" description="Polar residues" evidence="1">
    <location>
        <begin position="92"/>
        <end position="102"/>
    </location>
</feature>
<reference evidence="2" key="1">
    <citation type="journal article" date="2020" name="Stud. Mycol.">
        <title>101 Dothideomycetes genomes: a test case for predicting lifestyles and emergence of pathogens.</title>
        <authorList>
            <person name="Haridas S."/>
            <person name="Albert R."/>
            <person name="Binder M."/>
            <person name="Bloem J."/>
            <person name="Labutti K."/>
            <person name="Salamov A."/>
            <person name="Andreopoulos B."/>
            <person name="Baker S."/>
            <person name="Barry K."/>
            <person name="Bills G."/>
            <person name="Bluhm B."/>
            <person name="Cannon C."/>
            <person name="Castanera R."/>
            <person name="Culley D."/>
            <person name="Daum C."/>
            <person name="Ezra D."/>
            <person name="Gonzalez J."/>
            <person name="Henrissat B."/>
            <person name="Kuo A."/>
            <person name="Liang C."/>
            <person name="Lipzen A."/>
            <person name="Lutzoni F."/>
            <person name="Magnuson J."/>
            <person name="Mondo S."/>
            <person name="Nolan M."/>
            <person name="Ohm R."/>
            <person name="Pangilinan J."/>
            <person name="Park H.-J."/>
            <person name="Ramirez L."/>
            <person name="Alfaro M."/>
            <person name="Sun H."/>
            <person name="Tritt A."/>
            <person name="Yoshinaga Y."/>
            <person name="Zwiers L.-H."/>
            <person name="Turgeon B."/>
            <person name="Goodwin S."/>
            <person name="Spatafora J."/>
            <person name="Crous P."/>
            <person name="Grigoriev I."/>
        </authorList>
    </citation>
    <scope>NUCLEOTIDE SEQUENCE</scope>
    <source>
        <strain evidence="2">CBS 101060</strain>
    </source>
</reference>
<organism evidence="2 3">
    <name type="scientific">Patellaria atrata CBS 101060</name>
    <dbReference type="NCBI Taxonomy" id="1346257"/>
    <lineage>
        <taxon>Eukaryota</taxon>
        <taxon>Fungi</taxon>
        <taxon>Dikarya</taxon>
        <taxon>Ascomycota</taxon>
        <taxon>Pezizomycotina</taxon>
        <taxon>Dothideomycetes</taxon>
        <taxon>Dothideomycetes incertae sedis</taxon>
        <taxon>Patellariales</taxon>
        <taxon>Patellariaceae</taxon>
        <taxon>Patellaria</taxon>
    </lineage>
</organism>
<evidence type="ECO:0000313" key="2">
    <source>
        <dbReference type="EMBL" id="KAF2835359.1"/>
    </source>
</evidence>
<dbReference type="AlphaFoldDB" id="A0A9P4S390"/>
<accession>A0A9P4S390</accession>
<dbReference type="EMBL" id="MU006109">
    <property type="protein sequence ID" value="KAF2835359.1"/>
    <property type="molecule type" value="Genomic_DNA"/>
</dbReference>
<keyword evidence="3" id="KW-1185">Reference proteome</keyword>
<gene>
    <name evidence="2" type="ORF">M501DRAFT_1019880</name>
</gene>
<sequence length="102" mass="11363">MNPFLILFLGLLGAAVVTIMGFVIHKHVLAGPGGNDEAATNFLDRTPEQDRYMHAVRQANLRYLYSIARIHLPPKGKAMRKERVHEREVATSEETSSMGFGV</sequence>
<dbReference type="Proteomes" id="UP000799429">
    <property type="component" value="Unassembled WGS sequence"/>
</dbReference>
<feature type="compositionally biased region" description="Basic and acidic residues" evidence="1">
    <location>
        <begin position="79"/>
        <end position="90"/>
    </location>
</feature>